<dbReference type="AlphaFoldDB" id="E8K0N8"/>
<keyword evidence="12" id="KW-1185">Reference proteome</keyword>
<keyword evidence="3 10" id="KW-0808">Transferase</keyword>
<proteinExistence type="inferred from homology"/>
<feature type="transmembrane region" description="Helical" evidence="10">
    <location>
        <begin position="107"/>
        <end position="128"/>
    </location>
</feature>
<name>E8K0N8_9STRE</name>
<dbReference type="HOGENOM" id="CLU_081254_3_0_9"/>
<evidence type="ECO:0000256" key="3">
    <source>
        <dbReference type="ARBA" id="ARBA00022679"/>
    </source>
</evidence>
<organism evidence="11 12">
    <name type="scientific">Streptococcus infantis ATCC 700779</name>
    <dbReference type="NCBI Taxonomy" id="889204"/>
    <lineage>
        <taxon>Bacteria</taxon>
        <taxon>Bacillati</taxon>
        <taxon>Bacillota</taxon>
        <taxon>Bacilli</taxon>
        <taxon>Lactobacillales</taxon>
        <taxon>Streptococcaceae</taxon>
        <taxon>Streptococcus</taxon>
    </lineage>
</organism>
<comment type="catalytic activity">
    <reaction evidence="10">
        <text>an acyl phosphate + sn-glycerol 3-phosphate = a 1-acyl-sn-glycero-3-phosphate + phosphate</text>
        <dbReference type="Rhea" id="RHEA:34075"/>
        <dbReference type="ChEBI" id="CHEBI:43474"/>
        <dbReference type="ChEBI" id="CHEBI:57597"/>
        <dbReference type="ChEBI" id="CHEBI:57970"/>
        <dbReference type="ChEBI" id="CHEBI:59918"/>
        <dbReference type="EC" id="2.3.1.275"/>
    </reaction>
</comment>
<comment type="caution">
    <text evidence="11">The sequence shown here is derived from an EMBL/GenBank/DDBJ whole genome shotgun (WGS) entry which is preliminary data.</text>
</comment>
<accession>E8K0N8</accession>
<evidence type="ECO:0000256" key="5">
    <source>
        <dbReference type="ARBA" id="ARBA00022989"/>
    </source>
</evidence>
<keyword evidence="11" id="KW-0012">Acyltransferase</keyword>
<dbReference type="Proteomes" id="UP000002815">
    <property type="component" value="Unassembled WGS sequence"/>
</dbReference>
<keyword evidence="6 10" id="KW-0443">Lipid metabolism</keyword>
<keyword evidence="4 10" id="KW-0812">Transmembrane</keyword>
<evidence type="ECO:0000256" key="4">
    <source>
        <dbReference type="ARBA" id="ARBA00022692"/>
    </source>
</evidence>
<keyword evidence="1 10" id="KW-1003">Cell membrane</keyword>
<evidence type="ECO:0000256" key="9">
    <source>
        <dbReference type="ARBA" id="ARBA00023264"/>
    </source>
</evidence>
<evidence type="ECO:0000256" key="7">
    <source>
        <dbReference type="ARBA" id="ARBA00023136"/>
    </source>
</evidence>
<dbReference type="eggNOG" id="COG0344">
    <property type="taxonomic scope" value="Bacteria"/>
</dbReference>
<reference evidence="11 12" key="1">
    <citation type="submission" date="2010-12" db="EMBL/GenBank/DDBJ databases">
        <authorList>
            <person name="Muzny D."/>
            <person name="Qin X."/>
            <person name="Deng J."/>
            <person name="Jiang H."/>
            <person name="Liu Y."/>
            <person name="Qu J."/>
            <person name="Song X.-Z."/>
            <person name="Zhang L."/>
            <person name="Thornton R."/>
            <person name="Coyle M."/>
            <person name="Francisco L."/>
            <person name="Jackson L."/>
            <person name="Javaid M."/>
            <person name="Korchina V."/>
            <person name="Kovar C."/>
            <person name="Mata R."/>
            <person name="Mathew T."/>
            <person name="Ngo R."/>
            <person name="Nguyen L."/>
            <person name="Nguyen N."/>
            <person name="Okwuonu G."/>
            <person name="Ongeri F."/>
            <person name="Pham C."/>
            <person name="Simmons D."/>
            <person name="Wilczek-Boney K."/>
            <person name="Hale W."/>
            <person name="Jakkamsetti A."/>
            <person name="Pham P."/>
            <person name="Ruth R."/>
            <person name="San Lucas F."/>
            <person name="Warren J."/>
            <person name="Zhang J."/>
            <person name="Zhao Z."/>
            <person name="Zhou C."/>
            <person name="Zhu D."/>
            <person name="Lee S."/>
            <person name="Bess C."/>
            <person name="Blankenburg K."/>
            <person name="Forbes L."/>
            <person name="Fu Q."/>
            <person name="Gubbala S."/>
            <person name="Hirani K."/>
            <person name="Jayaseelan J.C."/>
            <person name="Lara F."/>
            <person name="Munidasa M."/>
            <person name="Palculict T."/>
            <person name="Patil S."/>
            <person name="Pu L.-L."/>
            <person name="Saada N."/>
            <person name="Tang L."/>
            <person name="Weissenberger G."/>
            <person name="Zhu Y."/>
            <person name="Hemphill L."/>
            <person name="Shang Y."/>
            <person name="Youmans B."/>
            <person name="Ayvaz T."/>
            <person name="Ross M."/>
            <person name="Santibanez J."/>
            <person name="Aqrawi P."/>
            <person name="Gross S."/>
            <person name="Joshi V."/>
            <person name="Fowler G."/>
            <person name="Nazareth L."/>
            <person name="Reid J."/>
            <person name="Worley K."/>
            <person name="Petrosino J."/>
            <person name="Highlander S."/>
            <person name="Gibbs R."/>
        </authorList>
    </citation>
    <scope>NUCLEOTIDE SEQUENCE [LARGE SCALE GENOMIC DNA]</scope>
    <source>
        <strain evidence="11 12">ATCC 700779</strain>
    </source>
</reference>
<evidence type="ECO:0000256" key="6">
    <source>
        <dbReference type="ARBA" id="ARBA00023098"/>
    </source>
</evidence>
<evidence type="ECO:0000313" key="12">
    <source>
        <dbReference type="Proteomes" id="UP000002815"/>
    </source>
</evidence>
<dbReference type="UniPathway" id="UPA00085"/>
<keyword evidence="9 10" id="KW-1208">Phospholipid metabolism</keyword>
<dbReference type="Pfam" id="PF02660">
    <property type="entry name" value="G3P_acyltransf"/>
    <property type="match status" value="1"/>
</dbReference>
<evidence type="ECO:0000256" key="10">
    <source>
        <dbReference type="HAMAP-Rule" id="MF_01043"/>
    </source>
</evidence>
<comment type="similarity">
    <text evidence="10">Belongs to the PlsY family.</text>
</comment>
<dbReference type="NCBIfam" id="TIGR00023">
    <property type="entry name" value="glycerol-3-phosphate 1-O-acyltransferase PlsY"/>
    <property type="match status" value="1"/>
</dbReference>
<evidence type="ECO:0000256" key="1">
    <source>
        <dbReference type="ARBA" id="ARBA00022475"/>
    </source>
</evidence>
<protein>
    <recommendedName>
        <fullName evidence="10">Glycerol-3-phosphate acyltransferase</fullName>
    </recommendedName>
    <alternativeName>
        <fullName evidence="10">Acyl-PO4 G3P acyltransferase</fullName>
    </alternativeName>
    <alternativeName>
        <fullName evidence="10">Acyl-phosphate--glycerol-3-phosphate acyltransferase</fullName>
    </alternativeName>
    <alternativeName>
        <fullName evidence="10">G3P acyltransferase</fullName>
        <shortName evidence="10">GPAT</shortName>
        <ecNumber evidence="10">2.3.1.275</ecNumber>
    </alternativeName>
    <alternativeName>
        <fullName evidence="10">Lysophosphatidic acid synthase</fullName>
        <shortName evidence="10">LPA synthase</shortName>
    </alternativeName>
</protein>
<dbReference type="HAMAP" id="MF_01043">
    <property type="entry name" value="PlsY"/>
    <property type="match status" value="1"/>
</dbReference>
<dbReference type="GO" id="GO:0043772">
    <property type="term" value="F:acyl-phosphate glycerol-3-phosphate acyltransferase activity"/>
    <property type="evidence" value="ECO:0007669"/>
    <property type="project" value="UniProtKB-UniRule"/>
</dbReference>
<feature type="transmembrane region" description="Helical" evidence="10">
    <location>
        <begin position="148"/>
        <end position="173"/>
    </location>
</feature>
<keyword evidence="8 10" id="KW-0594">Phospholipid biosynthesis</keyword>
<dbReference type="PANTHER" id="PTHR30309">
    <property type="entry name" value="INNER MEMBRANE PROTEIN YGIH"/>
    <property type="match status" value="1"/>
</dbReference>
<comment type="function">
    <text evidence="10">Catalyzes the transfer of an acyl group from acyl-phosphate (acyl-PO(4)) to glycerol-3-phosphate (G3P) to form lysophosphatidic acid (LPA). This enzyme utilizes acyl-phosphate as fatty acyl donor, but not acyl-CoA or acyl-ACP.</text>
</comment>
<evidence type="ECO:0000256" key="2">
    <source>
        <dbReference type="ARBA" id="ARBA00022516"/>
    </source>
</evidence>
<dbReference type="EMBL" id="AEVD01000008">
    <property type="protein sequence ID" value="EFX36567.1"/>
    <property type="molecule type" value="Genomic_DNA"/>
</dbReference>
<evidence type="ECO:0000256" key="8">
    <source>
        <dbReference type="ARBA" id="ARBA00023209"/>
    </source>
</evidence>
<keyword evidence="7 10" id="KW-0472">Membrane</keyword>
<dbReference type="PANTHER" id="PTHR30309:SF0">
    <property type="entry name" value="GLYCEROL-3-PHOSPHATE ACYLTRANSFERASE-RELATED"/>
    <property type="match status" value="1"/>
</dbReference>
<comment type="subcellular location">
    <subcellularLocation>
        <location evidence="10">Cell membrane</location>
        <topology evidence="10">Multi-pass membrane protein</topology>
    </subcellularLocation>
</comment>
<dbReference type="GO" id="GO:0005886">
    <property type="term" value="C:plasma membrane"/>
    <property type="evidence" value="ECO:0007669"/>
    <property type="project" value="UniProtKB-SubCell"/>
</dbReference>
<gene>
    <name evidence="10 11" type="primary">plsY</name>
    <name evidence="11" type="ORF">HMPREF9423_1051</name>
</gene>
<feature type="transmembrane region" description="Helical" evidence="10">
    <location>
        <begin position="180"/>
        <end position="200"/>
    </location>
</feature>
<keyword evidence="2 10" id="KW-0444">Lipid biosynthesis</keyword>
<keyword evidence="5 10" id="KW-1133">Transmembrane helix</keyword>
<evidence type="ECO:0000313" key="11">
    <source>
        <dbReference type="EMBL" id="EFX36567.1"/>
    </source>
</evidence>
<comment type="pathway">
    <text evidence="10">Lipid metabolism; phospholipid metabolism.</text>
</comment>
<dbReference type="GO" id="GO:0008654">
    <property type="term" value="P:phospholipid biosynthetic process"/>
    <property type="evidence" value="ECO:0007669"/>
    <property type="project" value="UniProtKB-UniRule"/>
</dbReference>
<dbReference type="InterPro" id="IPR003811">
    <property type="entry name" value="G3P_acylTferase_PlsY"/>
</dbReference>
<dbReference type="EC" id="2.3.1.275" evidence="10"/>
<feature type="transmembrane region" description="Helical" evidence="10">
    <location>
        <begin position="206"/>
        <end position="223"/>
    </location>
</feature>
<comment type="subunit">
    <text evidence="10">Probably interacts with PlsX.</text>
</comment>
<sequence>MNKNGTHDKLINFDKVSDVTASKQIQFRFSPNSWYNRNMMTIVLLILAYLLGSIPSGLWIGQIFFNINLREHGSGNTGTTNTFRILGKKAGMATFVIDFFKGTLATLLPLIFHVQGVSPIVFGLLAVIGHTFPIFAKFKGGKAVATSAGVIFGFAPLFCLYLAVIFFGILYLGSMISLSSISAAIAAIIGVLLFPLFGFILTSYDLLFTVIIIGLASLVIVRHKDNIKRIQSKTENLIPWGLNLTHQEPKK</sequence>
<dbReference type="PATRIC" id="fig|889204.5.peg.826"/>
<feature type="transmembrane region" description="Helical" evidence="10">
    <location>
        <begin position="39"/>
        <end position="60"/>
    </location>
</feature>
<dbReference type="SMART" id="SM01207">
    <property type="entry name" value="G3P_acyltransf"/>
    <property type="match status" value="1"/>
</dbReference>